<dbReference type="PANTHER" id="PTHR43174">
    <property type="entry name" value="UDP-N-ACETYLGLUCOSAMINE 2-EPIMERASE"/>
    <property type="match status" value="1"/>
</dbReference>
<accession>A0ABQ1XYB8</accession>
<dbReference type="PANTHER" id="PTHR43174:SF2">
    <property type="entry name" value="UDP-N-ACETYLGLUCOSAMINE 2-EPIMERASE"/>
    <property type="match status" value="1"/>
</dbReference>
<keyword evidence="1 5" id="KW-0413">Isomerase</keyword>
<comment type="catalytic activity">
    <reaction evidence="2">
        <text>UDP-N-acetyl-alpha-D-glucosamine = UDP-N-acetyl-alpha-D-mannosamine</text>
        <dbReference type="Rhea" id="RHEA:17213"/>
        <dbReference type="ChEBI" id="CHEBI:57705"/>
        <dbReference type="ChEBI" id="CHEBI:68623"/>
        <dbReference type="EC" id="5.1.3.14"/>
    </reaction>
</comment>
<name>A0ABQ1XYB8_9PROT</name>
<dbReference type="Gene3D" id="3.40.50.2000">
    <property type="entry name" value="Glycogen Phosphorylase B"/>
    <property type="match status" value="2"/>
</dbReference>
<keyword evidence="8" id="KW-1185">Reference proteome</keyword>
<dbReference type="NCBIfam" id="TIGR00236">
    <property type="entry name" value="wecB"/>
    <property type="match status" value="1"/>
</dbReference>
<sequence length="369" mass="40640">MRMRVLVVLGTRPEAIKLAPVIEAMRADPEIEPVLVSTGQHREMVATALDWFGITPDHDLAIMTPNQTLTDVVTQSMKGLDALILERKPDAVVAQGDTATVFAAALSAFHRQIPFGHVEAGLRTYDLEHPFPEEGYRQLVSRITRWHFCPTERAATAVRDEKGQGIVHIVGNTVVDALLSTAERVKKTAGAARDRRYVLITGHRRENHGAAFDALFGALARLAEMNPDVDFIYPVHLNPNVQKAARAHLGGKENIQLTEPVSYPEIVRLMLGAAVICTDSGGIQEEAPSFGVPVLVMRQTTERQEAVDAGVCELVGNNPERMVERAHELLAYPERFTARDTPNPFGDGLASKRICDVLTARDYISFRSQ</sequence>
<comment type="caution">
    <text evidence="7">The sequence shown here is derived from an EMBL/GenBank/DDBJ whole genome shotgun (WGS) entry which is preliminary data.</text>
</comment>
<organism evidence="7 8">
    <name type="scientific">Glycocaulis albus</name>
    <dbReference type="NCBI Taxonomy" id="1382801"/>
    <lineage>
        <taxon>Bacteria</taxon>
        <taxon>Pseudomonadati</taxon>
        <taxon>Pseudomonadota</taxon>
        <taxon>Alphaproteobacteria</taxon>
        <taxon>Maricaulales</taxon>
        <taxon>Maricaulaceae</taxon>
        <taxon>Glycocaulis</taxon>
    </lineage>
</organism>
<dbReference type="CDD" id="cd03786">
    <property type="entry name" value="GTB_UDP-GlcNAc_2-Epimerase"/>
    <property type="match status" value="1"/>
</dbReference>
<evidence type="ECO:0000256" key="3">
    <source>
        <dbReference type="ARBA" id="ARBA00038209"/>
    </source>
</evidence>
<evidence type="ECO:0000259" key="6">
    <source>
        <dbReference type="Pfam" id="PF02350"/>
    </source>
</evidence>
<gene>
    <name evidence="7" type="ORF">GCM10007420_24040</name>
</gene>
<protein>
    <recommendedName>
        <fullName evidence="4">UDP-N-acetylglucosamine 2-epimerase (non-hydrolyzing)</fullName>
        <ecNumber evidence="4">5.1.3.14</ecNumber>
    </recommendedName>
</protein>
<dbReference type="EC" id="5.1.3.14" evidence="4"/>
<dbReference type="InterPro" id="IPR029767">
    <property type="entry name" value="WecB-like"/>
</dbReference>
<evidence type="ECO:0000256" key="5">
    <source>
        <dbReference type="RuleBase" id="RU003513"/>
    </source>
</evidence>
<comment type="similarity">
    <text evidence="3 5">Belongs to the UDP-N-acetylglucosamine 2-epimerase family.</text>
</comment>
<evidence type="ECO:0000256" key="1">
    <source>
        <dbReference type="ARBA" id="ARBA00023235"/>
    </source>
</evidence>
<reference evidence="8" key="1">
    <citation type="journal article" date="2019" name="Int. J. Syst. Evol. Microbiol.">
        <title>The Global Catalogue of Microorganisms (GCM) 10K type strain sequencing project: providing services to taxonomists for standard genome sequencing and annotation.</title>
        <authorList>
            <consortium name="The Broad Institute Genomics Platform"/>
            <consortium name="The Broad Institute Genome Sequencing Center for Infectious Disease"/>
            <person name="Wu L."/>
            <person name="Ma J."/>
        </authorList>
    </citation>
    <scope>NUCLEOTIDE SEQUENCE [LARGE SCALE GENOMIC DNA]</scope>
    <source>
        <strain evidence="8">CGMCC 1.12766</strain>
    </source>
</reference>
<evidence type="ECO:0000256" key="2">
    <source>
        <dbReference type="ARBA" id="ARBA00036080"/>
    </source>
</evidence>
<evidence type="ECO:0000313" key="8">
    <source>
        <dbReference type="Proteomes" id="UP000648722"/>
    </source>
</evidence>
<dbReference type="Proteomes" id="UP000648722">
    <property type="component" value="Unassembled WGS sequence"/>
</dbReference>
<dbReference type="InterPro" id="IPR003331">
    <property type="entry name" value="UDP_GlcNAc_Epimerase_2_dom"/>
</dbReference>
<dbReference type="SUPFAM" id="SSF53756">
    <property type="entry name" value="UDP-Glycosyltransferase/glycogen phosphorylase"/>
    <property type="match status" value="1"/>
</dbReference>
<proteinExistence type="inferred from homology"/>
<evidence type="ECO:0000256" key="4">
    <source>
        <dbReference type="ARBA" id="ARBA00038858"/>
    </source>
</evidence>
<evidence type="ECO:0000313" key="7">
    <source>
        <dbReference type="EMBL" id="GGH06636.1"/>
    </source>
</evidence>
<feature type="domain" description="UDP-N-acetylglucosamine 2-epimerase" evidence="6">
    <location>
        <begin position="24"/>
        <end position="358"/>
    </location>
</feature>
<dbReference type="Pfam" id="PF02350">
    <property type="entry name" value="Epimerase_2"/>
    <property type="match status" value="1"/>
</dbReference>
<dbReference type="EMBL" id="BMFS01000012">
    <property type="protein sequence ID" value="GGH06636.1"/>
    <property type="molecule type" value="Genomic_DNA"/>
</dbReference>